<feature type="region of interest" description="Disordered" evidence="1">
    <location>
        <begin position="1"/>
        <end position="23"/>
    </location>
</feature>
<gene>
    <name evidence="2" type="ORF">GCM10010411_92030</name>
</gene>
<dbReference type="RefSeq" id="WP_344549117.1">
    <property type="nucleotide sequence ID" value="NZ_BAAATD010000024.1"/>
</dbReference>
<evidence type="ECO:0000256" key="1">
    <source>
        <dbReference type="SAM" id="MobiDB-lite"/>
    </source>
</evidence>
<keyword evidence="3" id="KW-1185">Reference proteome</keyword>
<evidence type="ECO:0000313" key="2">
    <source>
        <dbReference type="EMBL" id="GAA2637820.1"/>
    </source>
</evidence>
<dbReference type="EMBL" id="BAAATD010000024">
    <property type="protein sequence ID" value="GAA2637820.1"/>
    <property type="molecule type" value="Genomic_DNA"/>
</dbReference>
<sequence length="118" mass="12264">MVTSLRLTSRTPPRRTRGIMPTPVTPTAACALVRHRRPVTRPRLTATLIAASIGLALPAGPATAARADGLGTVAGNLVQLPTGVPRLFSPTGIGELPVADGIDDTGKAASRLLERELR</sequence>
<feature type="compositionally biased region" description="Low complexity" evidence="1">
    <location>
        <begin position="1"/>
        <end position="11"/>
    </location>
</feature>
<dbReference type="Proteomes" id="UP001501509">
    <property type="component" value="Unassembled WGS sequence"/>
</dbReference>
<evidence type="ECO:0000313" key="3">
    <source>
        <dbReference type="Proteomes" id="UP001501509"/>
    </source>
</evidence>
<reference evidence="3" key="1">
    <citation type="journal article" date="2019" name="Int. J. Syst. Evol. Microbiol.">
        <title>The Global Catalogue of Microorganisms (GCM) 10K type strain sequencing project: providing services to taxonomists for standard genome sequencing and annotation.</title>
        <authorList>
            <consortium name="The Broad Institute Genomics Platform"/>
            <consortium name="The Broad Institute Genome Sequencing Center for Infectious Disease"/>
            <person name="Wu L."/>
            <person name="Ma J."/>
        </authorList>
    </citation>
    <scope>NUCLEOTIDE SEQUENCE [LARGE SCALE GENOMIC DNA]</scope>
    <source>
        <strain evidence="3">JCM 6833</strain>
    </source>
</reference>
<proteinExistence type="predicted"/>
<accession>A0ABP6DAF9</accession>
<organism evidence="2 3">
    <name type="scientific">Actinomadura fulvescens</name>
    <dbReference type="NCBI Taxonomy" id="46160"/>
    <lineage>
        <taxon>Bacteria</taxon>
        <taxon>Bacillati</taxon>
        <taxon>Actinomycetota</taxon>
        <taxon>Actinomycetes</taxon>
        <taxon>Streptosporangiales</taxon>
        <taxon>Thermomonosporaceae</taxon>
        <taxon>Actinomadura</taxon>
    </lineage>
</organism>
<name>A0ABP6DAF9_9ACTN</name>
<protein>
    <submittedName>
        <fullName evidence="2">Uncharacterized protein</fullName>
    </submittedName>
</protein>
<comment type="caution">
    <text evidence="2">The sequence shown here is derived from an EMBL/GenBank/DDBJ whole genome shotgun (WGS) entry which is preliminary data.</text>
</comment>